<reference evidence="2" key="1">
    <citation type="journal article" date="2022" name="bioRxiv">
        <title>Sequencing and chromosome-scale assembly of the giantPleurodeles waltlgenome.</title>
        <authorList>
            <person name="Brown T."/>
            <person name="Elewa A."/>
            <person name="Iarovenko S."/>
            <person name="Subramanian E."/>
            <person name="Araus A.J."/>
            <person name="Petzold A."/>
            <person name="Susuki M."/>
            <person name="Suzuki K.-i.T."/>
            <person name="Hayashi T."/>
            <person name="Toyoda A."/>
            <person name="Oliveira C."/>
            <person name="Osipova E."/>
            <person name="Leigh N.D."/>
            <person name="Simon A."/>
            <person name="Yun M.H."/>
        </authorList>
    </citation>
    <scope>NUCLEOTIDE SEQUENCE</scope>
    <source>
        <strain evidence="2">20211129_DDA</strain>
        <tissue evidence="2">Liver</tissue>
    </source>
</reference>
<dbReference type="EMBL" id="JANPWB010000007">
    <property type="protein sequence ID" value="KAJ1170848.1"/>
    <property type="molecule type" value="Genomic_DNA"/>
</dbReference>
<sequence>MVASGPKVRISFTEYNTEDIVGMFELRSLRTHCNREQKDVTDMCGLKEERLTGAQEEEMEKEEEAGCREGEEHRVTGNDELDPESRR</sequence>
<feature type="compositionally biased region" description="Basic and acidic residues" evidence="1">
    <location>
        <begin position="64"/>
        <end position="87"/>
    </location>
</feature>
<name>A0AAV7T345_PLEWA</name>
<evidence type="ECO:0000313" key="3">
    <source>
        <dbReference type="Proteomes" id="UP001066276"/>
    </source>
</evidence>
<feature type="region of interest" description="Disordered" evidence="1">
    <location>
        <begin position="48"/>
        <end position="87"/>
    </location>
</feature>
<accession>A0AAV7T345</accession>
<protein>
    <submittedName>
        <fullName evidence="2">Uncharacterized protein</fullName>
    </submittedName>
</protein>
<proteinExistence type="predicted"/>
<evidence type="ECO:0000313" key="2">
    <source>
        <dbReference type="EMBL" id="KAJ1170848.1"/>
    </source>
</evidence>
<comment type="caution">
    <text evidence="2">The sequence shown here is derived from an EMBL/GenBank/DDBJ whole genome shotgun (WGS) entry which is preliminary data.</text>
</comment>
<keyword evidence="3" id="KW-1185">Reference proteome</keyword>
<gene>
    <name evidence="2" type="ORF">NDU88_002719</name>
</gene>
<dbReference type="AlphaFoldDB" id="A0AAV7T345"/>
<evidence type="ECO:0000256" key="1">
    <source>
        <dbReference type="SAM" id="MobiDB-lite"/>
    </source>
</evidence>
<organism evidence="2 3">
    <name type="scientific">Pleurodeles waltl</name>
    <name type="common">Iberian ribbed newt</name>
    <dbReference type="NCBI Taxonomy" id="8319"/>
    <lineage>
        <taxon>Eukaryota</taxon>
        <taxon>Metazoa</taxon>
        <taxon>Chordata</taxon>
        <taxon>Craniata</taxon>
        <taxon>Vertebrata</taxon>
        <taxon>Euteleostomi</taxon>
        <taxon>Amphibia</taxon>
        <taxon>Batrachia</taxon>
        <taxon>Caudata</taxon>
        <taxon>Salamandroidea</taxon>
        <taxon>Salamandridae</taxon>
        <taxon>Pleurodelinae</taxon>
        <taxon>Pleurodeles</taxon>
    </lineage>
</organism>
<dbReference type="Proteomes" id="UP001066276">
    <property type="component" value="Chromosome 4_1"/>
</dbReference>